<dbReference type="EMBL" id="PVBR01000030">
    <property type="protein sequence ID" value="PRD40819.1"/>
    <property type="molecule type" value="Genomic_DNA"/>
</dbReference>
<dbReference type="Proteomes" id="UP000239434">
    <property type="component" value="Unassembled WGS sequence"/>
</dbReference>
<accession>A0A2S9IJY0</accession>
<evidence type="ECO:0000313" key="1">
    <source>
        <dbReference type="EMBL" id="PRD40819.1"/>
    </source>
</evidence>
<evidence type="ECO:0000313" key="2">
    <source>
        <dbReference type="Proteomes" id="UP000239434"/>
    </source>
</evidence>
<dbReference type="AlphaFoldDB" id="A0A2S9IJY0"/>
<keyword evidence="2" id="KW-1185">Reference proteome</keyword>
<gene>
    <name evidence="1" type="ORF">C5748_25105</name>
</gene>
<reference evidence="1 2" key="1">
    <citation type="submission" date="2018-02" db="EMBL/GenBank/DDBJ databases">
        <title>The draft genome of Phyllobacterium sp. 1N-3.</title>
        <authorList>
            <person name="Liu L."/>
            <person name="Li L."/>
            <person name="Zhang X."/>
            <person name="Wang T."/>
            <person name="Liang L."/>
        </authorList>
    </citation>
    <scope>NUCLEOTIDE SEQUENCE [LARGE SCALE GENOMIC DNA]</scope>
    <source>
        <strain evidence="1 2">1N-3</strain>
    </source>
</reference>
<sequence>MSTAHVESTVNQLINQRMCKKRQMRWSRSGAQFLLNVRTAHPNGRLGRYTGLAKPGAIDRTPDRNLMLIAA</sequence>
<comment type="caution">
    <text evidence="1">The sequence shown here is derived from an EMBL/GenBank/DDBJ whole genome shotgun (WGS) entry which is preliminary data.</text>
</comment>
<protein>
    <submittedName>
        <fullName evidence="1">Uncharacterized protein</fullName>
    </submittedName>
</protein>
<name>A0A2S9IJY0_9HYPH</name>
<proteinExistence type="predicted"/>
<organism evidence="1 2">
    <name type="scientific">Phyllobacterium phragmitis</name>
    <dbReference type="NCBI Taxonomy" id="2670329"/>
    <lineage>
        <taxon>Bacteria</taxon>
        <taxon>Pseudomonadati</taxon>
        <taxon>Pseudomonadota</taxon>
        <taxon>Alphaproteobacteria</taxon>
        <taxon>Hyphomicrobiales</taxon>
        <taxon>Phyllobacteriaceae</taxon>
        <taxon>Phyllobacterium</taxon>
    </lineage>
</organism>